<keyword evidence="1" id="KW-1185">Reference proteome</keyword>
<name>A0A914E3B5_9BILA</name>
<accession>A0A914E3B5</accession>
<evidence type="ECO:0000313" key="1">
    <source>
        <dbReference type="Proteomes" id="UP000887540"/>
    </source>
</evidence>
<sequence>MNPELFPPPDFAPDAPECTPEREPCGWYSFSLNERSPFRWQKSWCRCSDKHLCVYDATNMKMKVYKQVCKSKEKLCREENNDSRDMSY</sequence>
<reference evidence="2" key="1">
    <citation type="submission" date="2022-11" db="UniProtKB">
        <authorList>
            <consortium name="WormBaseParasite"/>
        </authorList>
    </citation>
    <scope>IDENTIFICATION</scope>
</reference>
<organism evidence="1 2">
    <name type="scientific">Acrobeloides nanus</name>
    <dbReference type="NCBI Taxonomy" id="290746"/>
    <lineage>
        <taxon>Eukaryota</taxon>
        <taxon>Metazoa</taxon>
        <taxon>Ecdysozoa</taxon>
        <taxon>Nematoda</taxon>
        <taxon>Chromadorea</taxon>
        <taxon>Rhabditida</taxon>
        <taxon>Tylenchina</taxon>
        <taxon>Cephalobomorpha</taxon>
        <taxon>Cephaloboidea</taxon>
        <taxon>Cephalobidae</taxon>
        <taxon>Acrobeloides</taxon>
    </lineage>
</organism>
<dbReference type="Proteomes" id="UP000887540">
    <property type="component" value="Unplaced"/>
</dbReference>
<proteinExistence type="predicted"/>
<dbReference type="WBParaSite" id="ACRNAN_scaffold5142.g19786.t1">
    <property type="protein sequence ID" value="ACRNAN_scaffold5142.g19786.t1"/>
    <property type="gene ID" value="ACRNAN_scaffold5142.g19786"/>
</dbReference>
<dbReference type="AlphaFoldDB" id="A0A914E3B5"/>
<protein>
    <submittedName>
        <fullName evidence="2">Uncharacterized protein</fullName>
    </submittedName>
</protein>
<evidence type="ECO:0000313" key="2">
    <source>
        <dbReference type="WBParaSite" id="ACRNAN_scaffold5142.g19786.t1"/>
    </source>
</evidence>